<dbReference type="PANTHER" id="PTHR33371">
    <property type="entry name" value="INTERMEMBRANE PHOSPHOLIPID TRANSPORT SYSTEM BINDING PROTEIN MLAD-RELATED"/>
    <property type="match status" value="1"/>
</dbReference>
<reference evidence="1" key="1">
    <citation type="submission" date="2022-08" db="EMBL/GenBank/DDBJ databases">
        <title>Complete genome sequence of 14 non-tuberculosis mycobacteria type-strains.</title>
        <authorList>
            <person name="Igarashi Y."/>
            <person name="Osugi A."/>
            <person name="Mitarai S."/>
        </authorList>
    </citation>
    <scope>NUCLEOTIDE SEQUENCE</scope>
    <source>
        <strain evidence="1">DSM 45575</strain>
    </source>
</reference>
<accession>A0ABY3TYH8</accession>
<dbReference type="PANTHER" id="PTHR33371:SF4">
    <property type="entry name" value="INTERMEMBRANE PHOSPHOLIPID TRANSPORT SYSTEM BINDING PROTEIN MLAD"/>
    <property type="match status" value="1"/>
</dbReference>
<dbReference type="InterPro" id="IPR052336">
    <property type="entry name" value="MlaD_Phospholipid_Transporter"/>
</dbReference>
<evidence type="ECO:0000313" key="1">
    <source>
        <dbReference type="EMBL" id="ULN52762.1"/>
    </source>
</evidence>
<name>A0ABY3TYH8_9MYCO</name>
<organism evidence="1 2">
    <name type="scientific">Mycolicibacillus parakoreensis</name>
    <dbReference type="NCBI Taxonomy" id="1069221"/>
    <lineage>
        <taxon>Bacteria</taxon>
        <taxon>Bacillati</taxon>
        <taxon>Actinomycetota</taxon>
        <taxon>Actinomycetes</taxon>
        <taxon>Mycobacteriales</taxon>
        <taxon>Mycobacteriaceae</taxon>
        <taxon>Mycolicibacillus</taxon>
    </lineage>
</organism>
<dbReference type="EMBL" id="CP092365">
    <property type="protein sequence ID" value="ULN52762.1"/>
    <property type="molecule type" value="Genomic_DNA"/>
</dbReference>
<dbReference type="Proteomes" id="UP001055200">
    <property type="component" value="Chromosome"/>
</dbReference>
<proteinExistence type="predicted"/>
<sequence length="345" mass="35919">MLLRTTADRETRILTRVGLALLIGAVALGAAVAAYRPLARDAAGHTALIVDTPYVGPGVKPGTPVIMFGARVGEVAALGARPGGGVRLRLHLQPDSTAGLTDRVELDFRPANYFGITGVNLVPGPPGGAPLHDGMRLSVLPRGNHTMQSLLDRLSEITDGVVTPQLVSVLDRAGGYVDGLAPLAETMLQVANTVAAVQTVAAGRLVRNLAGVTVAAPVFVDGATDLADRLAHTPLTDPATTEEFFADRFLATVDLASTGLFGTVGRLASSHVEDLLPLTEVIRTLTAPIPSIARAPDIAATLVELRTRFERMYEGSGDQRALRVRLVLDALPAIAAPLGLAAESP</sequence>
<evidence type="ECO:0000313" key="2">
    <source>
        <dbReference type="Proteomes" id="UP001055200"/>
    </source>
</evidence>
<keyword evidence="2" id="KW-1185">Reference proteome</keyword>
<dbReference type="RefSeq" id="WP_240171033.1">
    <property type="nucleotide sequence ID" value="NZ_CP092365.1"/>
</dbReference>
<gene>
    <name evidence="1" type="ORF">MIU77_18400</name>
</gene>
<protein>
    <submittedName>
        <fullName evidence="1">Mammalian cell entry related domain protein</fullName>
    </submittedName>
</protein>